<dbReference type="AlphaFoldDB" id="A0AAV5M6X3"/>
<evidence type="ECO:0000259" key="1">
    <source>
        <dbReference type="Pfam" id="PF07734"/>
    </source>
</evidence>
<name>A0AAV5M6X3_9ROSI</name>
<proteinExistence type="predicted"/>
<dbReference type="InterPro" id="IPR050796">
    <property type="entry name" value="SCF_F-box_component"/>
</dbReference>
<reference evidence="2 3" key="1">
    <citation type="journal article" date="2021" name="Commun. Biol.">
        <title>The genome of Shorea leprosula (Dipterocarpaceae) highlights the ecological relevance of drought in aseasonal tropical rainforests.</title>
        <authorList>
            <person name="Ng K.K.S."/>
            <person name="Kobayashi M.J."/>
            <person name="Fawcett J.A."/>
            <person name="Hatakeyama M."/>
            <person name="Paape T."/>
            <person name="Ng C.H."/>
            <person name="Ang C.C."/>
            <person name="Tnah L.H."/>
            <person name="Lee C.T."/>
            <person name="Nishiyama T."/>
            <person name="Sese J."/>
            <person name="O'Brien M.J."/>
            <person name="Copetti D."/>
            <person name="Mohd Noor M.I."/>
            <person name="Ong R.C."/>
            <person name="Putra M."/>
            <person name="Sireger I.Z."/>
            <person name="Indrioko S."/>
            <person name="Kosugi Y."/>
            <person name="Izuno A."/>
            <person name="Isagi Y."/>
            <person name="Lee S.L."/>
            <person name="Shimizu K.K."/>
        </authorList>
    </citation>
    <scope>NUCLEOTIDE SEQUENCE [LARGE SCALE GENOMIC DNA]</scope>
    <source>
        <strain evidence="2">214</strain>
    </source>
</reference>
<accession>A0AAV5M6X3</accession>
<comment type="caution">
    <text evidence="2">The sequence shown here is derived from an EMBL/GenBank/DDBJ whole genome shotgun (WGS) entry which is preliminary data.</text>
</comment>
<evidence type="ECO:0000313" key="3">
    <source>
        <dbReference type="Proteomes" id="UP001054252"/>
    </source>
</evidence>
<dbReference type="InterPro" id="IPR017451">
    <property type="entry name" value="F-box-assoc_interact_dom"/>
</dbReference>
<sequence length="372" mass="42332">MKKIREKSALMPELVTDILLRLPVSSLLRFRCLSRPVCSEIDSEKFVKNHLNSSIKRRTRLKLIFFDSVLKGPSDLYYAEFDDDLVYALVLNKPLISPHQASFVYGSCNGLILLGWDLALWNPFTMRYKKLPLCPVQTLPGYKGFMCCGLGYDSAHDDYMIVLISEVHDSDRVFYQVWIFGLKSDFWRRSQDLKDDVNTQVGHFANGALYWACKRKNKCVGFDLAKEVFFDIPLLSDCGPASIFWDSLVVFGGNVYCPTLHDGTVEYYLLVSEDKGGDVVEASWRKEFTMENVKTIMDDVFPPWPLAYSKDRNSILLGEVGGVFWHNLENGRKQRVNIAGQPEVRGFRYNVCWESLVSVGKDSAFDGAAEGV</sequence>
<evidence type="ECO:0000313" key="2">
    <source>
        <dbReference type="EMBL" id="GKV45197.1"/>
    </source>
</evidence>
<dbReference type="Proteomes" id="UP001054252">
    <property type="component" value="Unassembled WGS sequence"/>
</dbReference>
<protein>
    <recommendedName>
        <fullName evidence="1">F-box associated beta-propeller type 1 domain-containing protein</fullName>
    </recommendedName>
</protein>
<feature type="domain" description="F-box associated beta-propeller type 1" evidence="1">
    <location>
        <begin position="106"/>
        <end position="237"/>
    </location>
</feature>
<dbReference type="InterPro" id="IPR036047">
    <property type="entry name" value="F-box-like_dom_sf"/>
</dbReference>
<dbReference type="InterPro" id="IPR011043">
    <property type="entry name" value="Gal_Oxase/kelch_b-propeller"/>
</dbReference>
<dbReference type="SUPFAM" id="SSF81383">
    <property type="entry name" value="F-box domain"/>
    <property type="match status" value="1"/>
</dbReference>
<dbReference type="EMBL" id="BPVZ01000191">
    <property type="protein sequence ID" value="GKV45197.1"/>
    <property type="molecule type" value="Genomic_DNA"/>
</dbReference>
<dbReference type="PANTHER" id="PTHR31672">
    <property type="entry name" value="BNACNNG10540D PROTEIN"/>
    <property type="match status" value="1"/>
</dbReference>
<dbReference type="Pfam" id="PF07734">
    <property type="entry name" value="FBA_1"/>
    <property type="match status" value="1"/>
</dbReference>
<dbReference type="PANTHER" id="PTHR31672:SF13">
    <property type="entry name" value="F-BOX PROTEIN CPR30-LIKE"/>
    <property type="match status" value="1"/>
</dbReference>
<dbReference type="InterPro" id="IPR006527">
    <property type="entry name" value="F-box-assoc_dom_typ1"/>
</dbReference>
<keyword evidence="3" id="KW-1185">Reference proteome</keyword>
<gene>
    <name evidence="2" type="ORF">SLEP1_g52308</name>
</gene>
<dbReference type="SUPFAM" id="SSF50965">
    <property type="entry name" value="Galactose oxidase, central domain"/>
    <property type="match status" value="1"/>
</dbReference>
<dbReference type="NCBIfam" id="TIGR01640">
    <property type="entry name" value="F_box_assoc_1"/>
    <property type="match status" value="1"/>
</dbReference>
<organism evidence="2 3">
    <name type="scientific">Rubroshorea leprosula</name>
    <dbReference type="NCBI Taxonomy" id="152421"/>
    <lineage>
        <taxon>Eukaryota</taxon>
        <taxon>Viridiplantae</taxon>
        <taxon>Streptophyta</taxon>
        <taxon>Embryophyta</taxon>
        <taxon>Tracheophyta</taxon>
        <taxon>Spermatophyta</taxon>
        <taxon>Magnoliopsida</taxon>
        <taxon>eudicotyledons</taxon>
        <taxon>Gunneridae</taxon>
        <taxon>Pentapetalae</taxon>
        <taxon>rosids</taxon>
        <taxon>malvids</taxon>
        <taxon>Malvales</taxon>
        <taxon>Dipterocarpaceae</taxon>
        <taxon>Rubroshorea</taxon>
    </lineage>
</organism>